<dbReference type="AlphaFoldDB" id="A0A7Y0AVU4"/>
<proteinExistence type="predicted"/>
<keyword evidence="3" id="KW-1185">Reference proteome</keyword>
<name>A0A7Y0AVU4_9HYPH</name>
<reference evidence="2 3" key="1">
    <citation type="submission" date="2020-04" db="EMBL/GenBank/DDBJ databases">
        <title>Rhizobium sp. S-51 isolated from soil.</title>
        <authorList>
            <person name="Dahal R.H."/>
        </authorList>
    </citation>
    <scope>NUCLEOTIDE SEQUENCE [LARGE SCALE GENOMIC DNA]</scope>
    <source>
        <strain evidence="2 3">S-51</strain>
    </source>
</reference>
<gene>
    <name evidence="2" type="ORF">HHL25_09700</name>
</gene>
<dbReference type="RefSeq" id="WP_169589731.1">
    <property type="nucleotide sequence ID" value="NZ_JABBGK010000002.1"/>
</dbReference>
<organism evidence="2 3">
    <name type="scientific">Rhizobium terricola</name>
    <dbReference type="NCBI Taxonomy" id="2728849"/>
    <lineage>
        <taxon>Bacteria</taxon>
        <taxon>Pseudomonadati</taxon>
        <taxon>Pseudomonadota</taxon>
        <taxon>Alphaproteobacteria</taxon>
        <taxon>Hyphomicrobiales</taxon>
        <taxon>Rhizobiaceae</taxon>
        <taxon>Rhizobium/Agrobacterium group</taxon>
        <taxon>Rhizobium</taxon>
    </lineage>
</organism>
<dbReference type="Proteomes" id="UP000541470">
    <property type="component" value="Unassembled WGS sequence"/>
</dbReference>
<dbReference type="EMBL" id="JABBGK010000002">
    <property type="protein sequence ID" value="NML74394.1"/>
    <property type="molecule type" value="Genomic_DNA"/>
</dbReference>
<accession>A0A7Y0AVU4</accession>
<feature type="region of interest" description="Disordered" evidence="1">
    <location>
        <begin position="62"/>
        <end position="94"/>
    </location>
</feature>
<evidence type="ECO:0000313" key="2">
    <source>
        <dbReference type="EMBL" id="NML74394.1"/>
    </source>
</evidence>
<sequence>MSIALPRVGDRVLLKDGIAGSGRNRQACRIVTILPAEHGQPEYRIRFDSENFERRITLSDIDGAAPPAADTEMQNQSTAKAEPWFKASSLRIGR</sequence>
<comment type="caution">
    <text evidence="2">The sequence shown here is derived from an EMBL/GenBank/DDBJ whole genome shotgun (WGS) entry which is preliminary data.</text>
</comment>
<evidence type="ECO:0000313" key="3">
    <source>
        <dbReference type="Proteomes" id="UP000541470"/>
    </source>
</evidence>
<protein>
    <submittedName>
        <fullName evidence="2">Cold-shock protein</fullName>
    </submittedName>
</protein>
<evidence type="ECO:0000256" key="1">
    <source>
        <dbReference type="SAM" id="MobiDB-lite"/>
    </source>
</evidence>